<name>A0A9P7GKJ5_9AGAR</name>
<dbReference type="Proteomes" id="UP000717328">
    <property type="component" value="Unassembled WGS sequence"/>
</dbReference>
<feature type="region of interest" description="Disordered" evidence="1">
    <location>
        <begin position="58"/>
        <end position="79"/>
    </location>
</feature>
<evidence type="ECO:0000313" key="2">
    <source>
        <dbReference type="EMBL" id="KAG5650238.1"/>
    </source>
</evidence>
<organism evidence="2 3">
    <name type="scientific">Sphagnurus paluster</name>
    <dbReference type="NCBI Taxonomy" id="117069"/>
    <lineage>
        <taxon>Eukaryota</taxon>
        <taxon>Fungi</taxon>
        <taxon>Dikarya</taxon>
        <taxon>Basidiomycota</taxon>
        <taxon>Agaricomycotina</taxon>
        <taxon>Agaricomycetes</taxon>
        <taxon>Agaricomycetidae</taxon>
        <taxon>Agaricales</taxon>
        <taxon>Tricholomatineae</taxon>
        <taxon>Lyophyllaceae</taxon>
        <taxon>Sphagnurus</taxon>
    </lineage>
</organism>
<dbReference type="OrthoDB" id="3067792at2759"/>
<sequence length="107" mass="11787">MSKLVLYSMYNTLKNLLVSDRLLDPGVVQAAEKAWGTIRDLREFAKFGPVSLGAAVRGRPGDRVQPAAHPDAARLGPHPRDPCRGSWTCAPTSELYSFCTLDSPWNF</sequence>
<dbReference type="EMBL" id="JABCKI010000508">
    <property type="protein sequence ID" value="KAG5650238.1"/>
    <property type="molecule type" value="Genomic_DNA"/>
</dbReference>
<evidence type="ECO:0000313" key="3">
    <source>
        <dbReference type="Proteomes" id="UP000717328"/>
    </source>
</evidence>
<accession>A0A9P7GKJ5</accession>
<reference evidence="2" key="1">
    <citation type="submission" date="2021-02" db="EMBL/GenBank/DDBJ databases">
        <authorList>
            <person name="Nieuwenhuis M."/>
            <person name="Van De Peppel L.J.J."/>
        </authorList>
    </citation>
    <scope>NUCLEOTIDE SEQUENCE</scope>
    <source>
        <strain evidence="2">D49</strain>
    </source>
</reference>
<reference evidence="2" key="2">
    <citation type="submission" date="2021-10" db="EMBL/GenBank/DDBJ databases">
        <title>Phylogenomics reveals ancestral predisposition of the termite-cultivated fungus Termitomyces towards a domesticated lifestyle.</title>
        <authorList>
            <person name="Auxier B."/>
            <person name="Grum-Grzhimaylo A."/>
            <person name="Cardenas M.E."/>
            <person name="Lodge J.D."/>
            <person name="Laessoe T."/>
            <person name="Pedersen O."/>
            <person name="Smith M.E."/>
            <person name="Kuyper T.W."/>
            <person name="Franco-Molano E.A."/>
            <person name="Baroni T.J."/>
            <person name="Aanen D.K."/>
        </authorList>
    </citation>
    <scope>NUCLEOTIDE SEQUENCE</scope>
    <source>
        <strain evidence="2">D49</strain>
    </source>
</reference>
<keyword evidence="3" id="KW-1185">Reference proteome</keyword>
<comment type="caution">
    <text evidence="2">The sequence shown here is derived from an EMBL/GenBank/DDBJ whole genome shotgun (WGS) entry which is preliminary data.</text>
</comment>
<gene>
    <name evidence="2" type="ORF">H0H81_000213</name>
</gene>
<proteinExistence type="predicted"/>
<evidence type="ECO:0000256" key="1">
    <source>
        <dbReference type="SAM" id="MobiDB-lite"/>
    </source>
</evidence>
<dbReference type="AlphaFoldDB" id="A0A9P7GKJ5"/>
<protein>
    <submittedName>
        <fullName evidence="2">Uncharacterized protein</fullName>
    </submittedName>
</protein>